<accession>A0A915IXL7</accession>
<dbReference type="WBParaSite" id="nRc.2.0.1.t18160-RA">
    <property type="protein sequence ID" value="nRc.2.0.1.t18160-RA"/>
    <property type="gene ID" value="nRc.2.0.1.g18160"/>
</dbReference>
<proteinExistence type="predicted"/>
<evidence type="ECO:0000313" key="1">
    <source>
        <dbReference type="Proteomes" id="UP000887565"/>
    </source>
</evidence>
<reference evidence="2" key="1">
    <citation type="submission" date="2022-11" db="UniProtKB">
        <authorList>
            <consortium name="WormBaseParasite"/>
        </authorList>
    </citation>
    <scope>IDENTIFICATION</scope>
</reference>
<name>A0A915IXL7_ROMCU</name>
<evidence type="ECO:0000313" key="2">
    <source>
        <dbReference type="WBParaSite" id="nRc.2.0.1.t18160-RA"/>
    </source>
</evidence>
<sequence length="74" mass="8093">MIVVAAVAGFLVIVVVMIAMGVARIVMAIEMNEMGVARIMVLIGGITTAGRRGKGLRAQWQKRIHAWGWELCRD</sequence>
<organism evidence="1 2">
    <name type="scientific">Romanomermis culicivorax</name>
    <name type="common">Nematode worm</name>
    <dbReference type="NCBI Taxonomy" id="13658"/>
    <lineage>
        <taxon>Eukaryota</taxon>
        <taxon>Metazoa</taxon>
        <taxon>Ecdysozoa</taxon>
        <taxon>Nematoda</taxon>
        <taxon>Enoplea</taxon>
        <taxon>Dorylaimia</taxon>
        <taxon>Mermithida</taxon>
        <taxon>Mermithoidea</taxon>
        <taxon>Mermithidae</taxon>
        <taxon>Romanomermis</taxon>
    </lineage>
</organism>
<keyword evidence="1" id="KW-1185">Reference proteome</keyword>
<dbReference type="Proteomes" id="UP000887565">
    <property type="component" value="Unplaced"/>
</dbReference>
<protein>
    <submittedName>
        <fullName evidence="2">Uncharacterized protein</fullName>
    </submittedName>
</protein>
<dbReference type="AlphaFoldDB" id="A0A915IXL7"/>